<name>A0ABQ5IX67_9ASTR</name>
<sequence>MVRKVACDCHGDEGGDEVVMVVRGVGDDGDGGVTAAVEGWQRLSGAATVVAAGGGKWRVAASGGGDRVDPMVGNIFGL</sequence>
<reference evidence="1" key="2">
    <citation type="submission" date="2022-01" db="EMBL/GenBank/DDBJ databases">
        <authorList>
            <person name="Yamashiro T."/>
            <person name="Shiraishi A."/>
            <person name="Satake H."/>
            <person name="Nakayama K."/>
        </authorList>
    </citation>
    <scope>NUCLEOTIDE SEQUENCE</scope>
</reference>
<evidence type="ECO:0000313" key="1">
    <source>
        <dbReference type="EMBL" id="GJU04808.1"/>
    </source>
</evidence>
<accession>A0ABQ5IX67</accession>
<protein>
    <submittedName>
        <fullName evidence="1">Uncharacterized protein</fullName>
    </submittedName>
</protein>
<dbReference type="Proteomes" id="UP001151760">
    <property type="component" value="Unassembled WGS sequence"/>
</dbReference>
<organism evidence="1 2">
    <name type="scientific">Tanacetum coccineum</name>
    <dbReference type="NCBI Taxonomy" id="301880"/>
    <lineage>
        <taxon>Eukaryota</taxon>
        <taxon>Viridiplantae</taxon>
        <taxon>Streptophyta</taxon>
        <taxon>Embryophyta</taxon>
        <taxon>Tracheophyta</taxon>
        <taxon>Spermatophyta</taxon>
        <taxon>Magnoliopsida</taxon>
        <taxon>eudicotyledons</taxon>
        <taxon>Gunneridae</taxon>
        <taxon>Pentapetalae</taxon>
        <taxon>asterids</taxon>
        <taxon>campanulids</taxon>
        <taxon>Asterales</taxon>
        <taxon>Asteraceae</taxon>
        <taxon>Asteroideae</taxon>
        <taxon>Anthemideae</taxon>
        <taxon>Anthemidinae</taxon>
        <taxon>Tanacetum</taxon>
    </lineage>
</organism>
<comment type="caution">
    <text evidence="1">The sequence shown here is derived from an EMBL/GenBank/DDBJ whole genome shotgun (WGS) entry which is preliminary data.</text>
</comment>
<reference evidence="1" key="1">
    <citation type="journal article" date="2022" name="Int. J. Mol. Sci.">
        <title>Draft Genome of Tanacetum Coccineum: Genomic Comparison of Closely Related Tanacetum-Family Plants.</title>
        <authorList>
            <person name="Yamashiro T."/>
            <person name="Shiraishi A."/>
            <person name="Nakayama K."/>
            <person name="Satake H."/>
        </authorList>
    </citation>
    <scope>NUCLEOTIDE SEQUENCE</scope>
</reference>
<dbReference type="EMBL" id="BQNB010021286">
    <property type="protein sequence ID" value="GJU04808.1"/>
    <property type="molecule type" value="Genomic_DNA"/>
</dbReference>
<gene>
    <name evidence="1" type="ORF">Tco_1121238</name>
</gene>
<proteinExistence type="predicted"/>
<evidence type="ECO:0000313" key="2">
    <source>
        <dbReference type="Proteomes" id="UP001151760"/>
    </source>
</evidence>
<keyword evidence="2" id="KW-1185">Reference proteome</keyword>